<keyword evidence="3" id="KW-1185">Reference proteome</keyword>
<dbReference type="AlphaFoldDB" id="A0A0C9T260"/>
<evidence type="ECO:0000313" key="2">
    <source>
        <dbReference type="EMBL" id="KII83309.1"/>
    </source>
</evidence>
<feature type="region of interest" description="Disordered" evidence="1">
    <location>
        <begin position="1"/>
        <end position="112"/>
    </location>
</feature>
<accession>A0A0C9T260</accession>
<gene>
    <name evidence="2" type="ORF">PLICRDRAFT_119586</name>
</gene>
<name>A0A0C9T260_PLICR</name>
<sequence>MHPDDDIPTSVPRHRHRALPQHHRPVACPVDAHGSPVNARQPCPSAHQPRARTPTPRAHASPVRAHADPVRARTHTNPIPTRQPRPRAHASPVRARQPHPRTPAPSARIRRPCQRAHADLVRARMPTSSPHASLVPAGAPALSAHASPFARTPAPQRPPTRPASRTRAHTPVSTPIRRPRTPTAADQSQGTPAQAQPCLHLATTPPPPTTAPAQGRRLRKVDACARSTPAPGRPGACARLCAFPVLDNVRASPHTCTGANRHDQRAAAIAAQDFSPRPARRAGVRPATLGGAIARGGRVRESHGEGRGSARRRGEAEEGGPWTATPRTGAPTSGTCATVTPRCPLSWHSFRRRPVPVCVLVRWCRRLCHHHLAFPYHQ</sequence>
<feature type="compositionally biased region" description="Low complexity" evidence="1">
    <location>
        <begin position="162"/>
        <end position="171"/>
    </location>
</feature>
<organism evidence="2 3">
    <name type="scientific">Plicaturopsis crispa FD-325 SS-3</name>
    <dbReference type="NCBI Taxonomy" id="944288"/>
    <lineage>
        <taxon>Eukaryota</taxon>
        <taxon>Fungi</taxon>
        <taxon>Dikarya</taxon>
        <taxon>Basidiomycota</taxon>
        <taxon>Agaricomycotina</taxon>
        <taxon>Agaricomycetes</taxon>
        <taxon>Agaricomycetidae</taxon>
        <taxon>Amylocorticiales</taxon>
        <taxon>Amylocorticiaceae</taxon>
        <taxon>Plicatura</taxon>
        <taxon>Plicaturopsis crispa</taxon>
    </lineage>
</organism>
<feature type="region of interest" description="Disordered" evidence="1">
    <location>
        <begin position="148"/>
        <end position="198"/>
    </location>
</feature>
<feature type="compositionally biased region" description="Basic and acidic residues" evidence="1">
    <location>
        <begin position="298"/>
        <end position="316"/>
    </location>
</feature>
<dbReference type="EMBL" id="KN832579">
    <property type="protein sequence ID" value="KII83309.1"/>
    <property type="molecule type" value="Genomic_DNA"/>
</dbReference>
<dbReference type="HOGENOM" id="CLU_731816_0_0_1"/>
<dbReference type="Proteomes" id="UP000053263">
    <property type="component" value="Unassembled WGS sequence"/>
</dbReference>
<reference evidence="2 3" key="1">
    <citation type="submission" date="2014-06" db="EMBL/GenBank/DDBJ databases">
        <title>Evolutionary Origins and Diversification of the Mycorrhizal Mutualists.</title>
        <authorList>
            <consortium name="DOE Joint Genome Institute"/>
            <consortium name="Mycorrhizal Genomics Consortium"/>
            <person name="Kohler A."/>
            <person name="Kuo A."/>
            <person name="Nagy L.G."/>
            <person name="Floudas D."/>
            <person name="Copeland A."/>
            <person name="Barry K.W."/>
            <person name="Cichocki N."/>
            <person name="Veneault-Fourrey C."/>
            <person name="LaButti K."/>
            <person name="Lindquist E.A."/>
            <person name="Lipzen A."/>
            <person name="Lundell T."/>
            <person name="Morin E."/>
            <person name="Murat C."/>
            <person name="Riley R."/>
            <person name="Ohm R."/>
            <person name="Sun H."/>
            <person name="Tunlid A."/>
            <person name="Henrissat B."/>
            <person name="Grigoriev I.V."/>
            <person name="Hibbett D.S."/>
            <person name="Martin F."/>
        </authorList>
    </citation>
    <scope>NUCLEOTIDE SEQUENCE [LARGE SCALE GENOMIC DNA]</scope>
    <source>
        <strain evidence="2 3">FD-325 SS-3</strain>
    </source>
</reference>
<feature type="compositionally biased region" description="Polar residues" evidence="1">
    <location>
        <begin position="184"/>
        <end position="194"/>
    </location>
</feature>
<evidence type="ECO:0000313" key="3">
    <source>
        <dbReference type="Proteomes" id="UP000053263"/>
    </source>
</evidence>
<evidence type="ECO:0000256" key="1">
    <source>
        <dbReference type="SAM" id="MobiDB-lite"/>
    </source>
</evidence>
<feature type="compositionally biased region" description="Basic residues" evidence="1">
    <location>
        <begin position="12"/>
        <end position="25"/>
    </location>
</feature>
<protein>
    <submittedName>
        <fullName evidence="2">Uncharacterized protein</fullName>
    </submittedName>
</protein>
<proteinExistence type="predicted"/>
<feature type="region of interest" description="Disordered" evidence="1">
    <location>
        <begin position="297"/>
        <end position="336"/>
    </location>
</feature>